<organism evidence="1 2">
    <name type="scientific">Cercopithifilaria johnstoni</name>
    <dbReference type="NCBI Taxonomy" id="2874296"/>
    <lineage>
        <taxon>Eukaryota</taxon>
        <taxon>Metazoa</taxon>
        <taxon>Ecdysozoa</taxon>
        <taxon>Nematoda</taxon>
        <taxon>Chromadorea</taxon>
        <taxon>Rhabditida</taxon>
        <taxon>Spirurina</taxon>
        <taxon>Spiruromorpha</taxon>
        <taxon>Filarioidea</taxon>
        <taxon>Onchocercidae</taxon>
        <taxon>Cercopithifilaria</taxon>
    </lineage>
</organism>
<comment type="caution">
    <text evidence="1">The sequence shown here is derived from an EMBL/GenBank/DDBJ whole genome shotgun (WGS) entry which is preliminary data.</text>
</comment>
<accession>A0A8J2PYU8</accession>
<dbReference type="Proteomes" id="UP000746747">
    <property type="component" value="Unassembled WGS sequence"/>
</dbReference>
<keyword evidence="2" id="KW-1185">Reference proteome</keyword>
<evidence type="ECO:0000313" key="1">
    <source>
        <dbReference type="EMBL" id="CAG9540642.1"/>
    </source>
</evidence>
<dbReference type="OrthoDB" id="5873669at2759"/>
<protein>
    <submittedName>
        <fullName evidence="1">Uncharacterized protein</fullName>
    </submittedName>
</protein>
<name>A0A8J2PYU8_9BILA</name>
<reference evidence="1" key="1">
    <citation type="submission" date="2021-09" db="EMBL/GenBank/DDBJ databases">
        <authorList>
            <consortium name="Pathogen Informatics"/>
        </authorList>
    </citation>
    <scope>NUCLEOTIDE SEQUENCE</scope>
</reference>
<dbReference type="EMBL" id="CAKAEH010001987">
    <property type="protein sequence ID" value="CAG9540642.1"/>
    <property type="molecule type" value="Genomic_DNA"/>
</dbReference>
<evidence type="ECO:0000313" key="2">
    <source>
        <dbReference type="Proteomes" id="UP000746747"/>
    </source>
</evidence>
<proteinExistence type="predicted"/>
<dbReference type="AlphaFoldDB" id="A0A8J2PYU8"/>
<gene>
    <name evidence="1" type="ORF">CJOHNSTONI_LOCUS10137</name>
</gene>
<sequence length="117" mass="13693">MCLFKNDYVYDHTMLKARHLVRSVKLSNVGPAPLHVRSFGNLMCLFKNDYVYDHTMLKARHLVRSVKLSNVGPDKVKVAEYFGPEFLLCPCYFWNVCLQMGEMGRECSVRWRSEWGI</sequence>